<keyword evidence="2" id="KW-0547">Nucleotide-binding</keyword>
<protein>
    <recommendedName>
        <fullName evidence="7">Protein kinase domain-containing protein</fullName>
    </recommendedName>
</protein>
<dbReference type="GO" id="GO:0004694">
    <property type="term" value="F:eukaryotic translation initiation factor 2alpha kinase activity"/>
    <property type="evidence" value="ECO:0007669"/>
    <property type="project" value="TreeGrafter"/>
</dbReference>
<evidence type="ECO:0000256" key="4">
    <source>
        <dbReference type="ARBA" id="ARBA00022840"/>
    </source>
</evidence>
<evidence type="ECO:0000313" key="8">
    <source>
        <dbReference type="EMBL" id="GMS86429.1"/>
    </source>
</evidence>
<feature type="region of interest" description="Disordered" evidence="6">
    <location>
        <begin position="1"/>
        <end position="35"/>
    </location>
</feature>
<dbReference type="InterPro" id="IPR011009">
    <property type="entry name" value="Kinase-like_dom_sf"/>
</dbReference>
<dbReference type="Gene3D" id="3.30.200.20">
    <property type="entry name" value="Phosphorylase Kinase, domain 1"/>
    <property type="match status" value="1"/>
</dbReference>
<evidence type="ECO:0000259" key="7">
    <source>
        <dbReference type="PROSITE" id="PS50011"/>
    </source>
</evidence>
<dbReference type="EMBL" id="BTSX01000002">
    <property type="protein sequence ID" value="GMS86429.1"/>
    <property type="molecule type" value="Genomic_DNA"/>
</dbReference>
<proteinExistence type="predicted"/>
<evidence type="ECO:0000256" key="1">
    <source>
        <dbReference type="ARBA" id="ARBA00022679"/>
    </source>
</evidence>
<sequence>GNDRTIPTDENIDEDEQREIAQQERSDTDSDFDSESNRIQLEIEKLLSDEPLEKAELCSLQEELNALTKRREIVEEVKRQTARFDSKFVNEFTVCNILSGGNVCLFEVEALLGGWKYAVKRFAVTPSKDIMEEAMREIRTLAQLDHPGIIRYYASWIEKPPEDWQEHTDELMLKDNECKYTINYRDYAFIYLQTQWCEYSLEEWLIKHATLSSRSLARTKSWFKQLLAAVAYIHKKGLIHGNLQPSNIVFVEEDQLKISDFKIDLSSGYQQHSSGTLDRRNKKLYMSPEQMQSPPNCSSKSDVFTLGLILVELCAVIPKEKAQDFFDCYRMGACFFPSLFEDNQAVEQFVTWFTNVKDTDRPTCKEILEHPFLREYEALESSPCTSKRTAEQQVFFGDELEHKRLKIMTESISNDNFNVEATGHLLTHDSREKSEKSTRKVNSYKRKSEAEYEKKRAMNFDALRENRRKMKAHEEALKERLSLLESRFEDLRVRGREYPTSDLEDNNEVKLPRYPLH</sequence>
<evidence type="ECO:0000313" key="9">
    <source>
        <dbReference type="Proteomes" id="UP001432027"/>
    </source>
</evidence>
<feature type="non-terminal residue" evidence="8">
    <location>
        <position position="1"/>
    </location>
</feature>
<feature type="region of interest" description="Disordered" evidence="6">
    <location>
        <begin position="495"/>
        <end position="517"/>
    </location>
</feature>
<feature type="coiled-coil region" evidence="5">
    <location>
        <begin position="460"/>
        <end position="494"/>
    </location>
</feature>
<keyword evidence="5" id="KW-0175">Coiled coil</keyword>
<dbReference type="PROSITE" id="PS50011">
    <property type="entry name" value="PROTEIN_KINASE_DOM"/>
    <property type="match status" value="1"/>
</dbReference>
<name>A0AAV5SYJ6_9BILA</name>
<keyword evidence="9" id="KW-1185">Reference proteome</keyword>
<comment type="caution">
    <text evidence="8">The sequence shown here is derived from an EMBL/GenBank/DDBJ whole genome shotgun (WGS) entry which is preliminary data.</text>
</comment>
<keyword evidence="3" id="KW-0418">Kinase</keyword>
<dbReference type="PANTHER" id="PTHR11042">
    <property type="entry name" value="EUKARYOTIC TRANSLATION INITIATION FACTOR 2-ALPHA KINASE EIF2-ALPHA KINASE -RELATED"/>
    <property type="match status" value="1"/>
</dbReference>
<dbReference type="InterPro" id="IPR050339">
    <property type="entry name" value="CC_SR_Kinase"/>
</dbReference>
<accession>A0AAV5SYJ6</accession>
<dbReference type="PANTHER" id="PTHR11042:SF91">
    <property type="entry name" value="EUKARYOTIC TRANSLATION INITIATION FACTOR 2-ALPHA KINASE"/>
    <property type="match status" value="1"/>
</dbReference>
<dbReference type="Proteomes" id="UP001432027">
    <property type="component" value="Unassembled WGS sequence"/>
</dbReference>
<dbReference type="AlphaFoldDB" id="A0AAV5SYJ6"/>
<organism evidence="8 9">
    <name type="scientific">Pristionchus entomophagus</name>
    <dbReference type="NCBI Taxonomy" id="358040"/>
    <lineage>
        <taxon>Eukaryota</taxon>
        <taxon>Metazoa</taxon>
        <taxon>Ecdysozoa</taxon>
        <taxon>Nematoda</taxon>
        <taxon>Chromadorea</taxon>
        <taxon>Rhabditida</taxon>
        <taxon>Rhabditina</taxon>
        <taxon>Diplogasteromorpha</taxon>
        <taxon>Diplogasteroidea</taxon>
        <taxon>Neodiplogasteridae</taxon>
        <taxon>Pristionchus</taxon>
    </lineage>
</organism>
<feature type="domain" description="Protein kinase" evidence="7">
    <location>
        <begin position="91"/>
        <end position="373"/>
    </location>
</feature>
<dbReference type="Gene3D" id="1.10.510.10">
    <property type="entry name" value="Transferase(Phosphotransferase) domain 1"/>
    <property type="match status" value="1"/>
</dbReference>
<dbReference type="InterPro" id="IPR000719">
    <property type="entry name" value="Prot_kinase_dom"/>
</dbReference>
<keyword evidence="4" id="KW-0067">ATP-binding</keyword>
<dbReference type="GO" id="GO:0005634">
    <property type="term" value="C:nucleus"/>
    <property type="evidence" value="ECO:0007669"/>
    <property type="project" value="TreeGrafter"/>
</dbReference>
<evidence type="ECO:0000256" key="5">
    <source>
        <dbReference type="SAM" id="Coils"/>
    </source>
</evidence>
<evidence type="ECO:0000256" key="6">
    <source>
        <dbReference type="SAM" id="MobiDB-lite"/>
    </source>
</evidence>
<evidence type="ECO:0000256" key="2">
    <source>
        <dbReference type="ARBA" id="ARBA00022741"/>
    </source>
</evidence>
<keyword evidence="1" id="KW-0808">Transferase</keyword>
<dbReference type="GO" id="GO:0005737">
    <property type="term" value="C:cytoplasm"/>
    <property type="evidence" value="ECO:0007669"/>
    <property type="project" value="TreeGrafter"/>
</dbReference>
<dbReference type="GO" id="GO:0005524">
    <property type="term" value="F:ATP binding"/>
    <property type="evidence" value="ECO:0007669"/>
    <property type="project" value="UniProtKB-KW"/>
</dbReference>
<dbReference type="Pfam" id="PF00069">
    <property type="entry name" value="Pkinase"/>
    <property type="match status" value="1"/>
</dbReference>
<feature type="compositionally biased region" description="Basic and acidic residues" evidence="6">
    <location>
        <begin position="18"/>
        <end position="28"/>
    </location>
</feature>
<dbReference type="SUPFAM" id="SSF56112">
    <property type="entry name" value="Protein kinase-like (PK-like)"/>
    <property type="match status" value="1"/>
</dbReference>
<gene>
    <name evidence="8" type="ORF">PENTCL1PPCAC_8604</name>
</gene>
<reference evidence="8" key="1">
    <citation type="submission" date="2023-10" db="EMBL/GenBank/DDBJ databases">
        <title>Genome assembly of Pristionchus species.</title>
        <authorList>
            <person name="Yoshida K."/>
            <person name="Sommer R.J."/>
        </authorList>
    </citation>
    <scope>NUCLEOTIDE SEQUENCE</scope>
    <source>
        <strain evidence="8">RS0144</strain>
    </source>
</reference>
<evidence type="ECO:0000256" key="3">
    <source>
        <dbReference type="ARBA" id="ARBA00022777"/>
    </source>
</evidence>